<organism evidence="2 3">
    <name type="scientific">Rodentolepis nana</name>
    <name type="common">Dwarf tapeworm</name>
    <name type="synonym">Hymenolepis nana</name>
    <dbReference type="NCBI Taxonomy" id="102285"/>
    <lineage>
        <taxon>Eukaryota</taxon>
        <taxon>Metazoa</taxon>
        <taxon>Spiralia</taxon>
        <taxon>Lophotrochozoa</taxon>
        <taxon>Platyhelminthes</taxon>
        <taxon>Cestoda</taxon>
        <taxon>Eucestoda</taxon>
        <taxon>Cyclophyllidea</taxon>
        <taxon>Hymenolepididae</taxon>
        <taxon>Rodentolepis</taxon>
    </lineage>
</organism>
<dbReference type="InterPro" id="IPR038765">
    <property type="entry name" value="Papain-like_cys_pep_sf"/>
</dbReference>
<dbReference type="Proteomes" id="UP000278807">
    <property type="component" value="Unassembled WGS sequence"/>
</dbReference>
<dbReference type="InterPro" id="IPR028889">
    <property type="entry name" value="USP"/>
</dbReference>
<dbReference type="AlphaFoldDB" id="A0A3P7TC22"/>
<evidence type="ECO:0000259" key="1">
    <source>
        <dbReference type="PROSITE" id="PS50235"/>
    </source>
</evidence>
<reference evidence="2 3" key="1">
    <citation type="submission" date="2018-11" db="EMBL/GenBank/DDBJ databases">
        <authorList>
            <consortium name="Pathogen Informatics"/>
        </authorList>
    </citation>
    <scope>NUCLEOTIDE SEQUENCE [LARGE SCALE GENOMIC DNA]</scope>
</reference>
<dbReference type="GO" id="GO:0005829">
    <property type="term" value="C:cytosol"/>
    <property type="evidence" value="ECO:0007669"/>
    <property type="project" value="TreeGrafter"/>
</dbReference>
<keyword evidence="3" id="KW-1185">Reference proteome</keyword>
<dbReference type="GO" id="GO:0004843">
    <property type="term" value="F:cysteine-type deubiquitinase activity"/>
    <property type="evidence" value="ECO:0007669"/>
    <property type="project" value="InterPro"/>
</dbReference>
<sequence>MQVESTSKTSPASPSYIADTFIGCQSRVSNCATCRWEIDKREETFTTLMLSLEYYSYVTNLQQNDNENKPSIQSMVDSLSRELIEDTPKCEKCGGDDNGVYSRNVDVTFRKAPPCLLLNVKIFYFDMVTGSTVKNMSKFDINKTITMKLIDGAERHYKLFGIVFHQGYLATLGHYIWACKMFNVWTIFDDKDVRITNFEEIVSLASLRPYILVYTTTEK</sequence>
<evidence type="ECO:0000313" key="2">
    <source>
        <dbReference type="EMBL" id="VDO05373.1"/>
    </source>
</evidence>
<proteinExistence type="predicted"/>
<dbReference type="InterPro" id="IPR050164">
    <property type="entry name" value="Peptidase_C19"/>
</dbReference>
<dbReference type="GO" id="GO:0005634">
    <property type="term" value="C:nucleus"/>
    <property type="evidence" value="ECO:0007669"/>
    <property type="project" value="TreeGrafter"/>
</dbReference>
<dbReference type="GO" id="GO:0016579">
    <property type="term" value="P:protein deubiquitination"/>
    <property type="evidence" value="ECO:0007669"/>
    <property type="project" value="InterPro"/>
</dbReference>
<dbReference type="EMBL" id="UZAE01012488">
    <property type="protein sequence ID" value="VDO05373.1"/>
    <property type="molecule type" value="Genomic_DNA"/>
</dbReference>
<protein>
    <recommendedName>
        <fullName evidence="1">USP domain-containing protein</fullName>
    </recommendedName>
</protein>
<dbReference type="PROSITE" id="PS00973">
    <property type="entry name" value="USP_2"/>
    <property type="match status" value="1"/>
</dbReference>
<dbReference type="Gene3D" id="3.90.70.10">
    <property type="entry name" value="Cysteine proteinases"/>
    <property type="match status" value="1"/>
</dbReference>
<dbReference type="PROSITE" id="PS50235">
    <property type="entry name" value="USP_3"/>
    <property type="match status" value="1"/>
</dbReference>
<dbReference type="SUPFAM" id="SSF54001">
    <property type="entry name" value="Cysteine proteinases"/>
    <property type="match status" value="1"/>
</dbReference>
<gene>
    <name evidence="2" type="ORF">HNAJ_LOCUS9086</name>
</gene>
<dbReference type="CDD" id="cd02257">
    <property type="entry name" value="Peptidase_C19"/>
    <property type="match status" value="1"/>
</dbReference>
<name>A0A3P7TC22_RODNA</name>
<evidence type="ECO:0000313" key="3">
    <source>
        <dbReference type="Proteomes" id="UP000278807"/>
    </source>
</evidence>
<dbReference type="OrthoDB" id="2420415at2759"/>
<dbReference type="InterPro" id="IPR001394">
    <property type="entry name" value="Peptidase_C19_UCH"/>
</dbReference>
<accession>A0A3P7TC22</accession>
<feature type="domain" description="USP" evidence="1">
    <location>
        <begin position="1"/>
        <end position="217"/>
    </location>
</feature>
<dbReference type="PANTHER" id="PTHR24006">
    <property type="entry name" value="UBIQUITIN CARBOXYL-TERMINAL HYDROLASE"/>
    <property type="match status" value="1"/>
</dbReference>
<dbReference type="Pfam" id="PF00443">
    <property type="entry name" value="UCH"/>
    <property type="match status" value="1"/>
</dbReference>
<dbReference type="InterPro" id="IPR018200">
    <property type="entry name" value="USP_CS"/>
</dbReference>